<reference evidence="1" key="2">
    <citation type="journal article" date="2015" name="Data Brief">
        <title>Shoot transcriptome of the giant reed, Arundo donax.</title>
        <authorList>
            <person name="Barrero R.A."/>
            <person name="Guerrero F.D."/>
            <person name="Moolhuijzen P."/>
            <person name="Goolsby J.A."/>
            <person name="Tidwell J."/>
            <person name="Bellgard S.E."/>
            <person name="Bellgard M.I."/>
        </authorList>
    </citation>
    <scope>NUCLEOTIDE SEQUENCE</scope>
    <source>
        <tissue evidence="1">Shoot tissue taken approximately 20 cm above the soil surface</tissue>
    </source>
</reference>
<organism evidence="1">
    <name type="scientific">Arundo donax</name>
    <name type="common">Giant reed</name>
    <name type="synonym">Donax arundinaceus</name>
    <dbReference type="NCBI Taxonomy" id="35708"/>
    <lineage>
        <taxon>Eukaryota</taxon>
        <taxon>Viridiplantae</taxon>
        <taxon>Streptophyta</taxon>
        <taxon>Embryophyta</taxon>
        <taxon>Tracheophyta</taxon>
        <taxon>Spermatophyta</taxon>
        <taxon>Magnoliopsida</taxon>
        <taxon>Liliopsida</taxon>
        <taxon>Poales</taxon>
        <taxon>Poaceae</taxon>
        <taxon>PACMAD clade</taxon>
        <taxon>Arundinoideae</taxon>
        <taxon>Arundineae</taxon>
        <taxon>Arundo</taxon>
    </lineage>
</organism>
<evidence type="ECO:0000313" key="1">
    <source>
        <dbReference type="EMBL" id="JAD28398.1"/>
    </source>
</evidence>
<reference evidence="1" key="1">
    <citation type="submission" date="2014-09" db="EMBL/GenBank/DDBJ databases">
        <authorList>
            <person name="Magalhaes I.L.F."/>
            <person name="Oliveira U."/>
            <person name="Santos F.R."/>
            <person name="Vidigal T.H.D.A."/>
            <person name="Brescovit A.D."/>
            <person name="Santos A.J."/>
        </authorList>
    </citation>
    <scope>NUCLEOTIDE SEQUENCE</scope>
    <source>
        <tissue evidence="1">Shoot tissue taken approximately 20 cm above the soil surface</tissue>
    </source>
</reference>
<dbReference type="AlphaFoldDB" id="A0A0A9KSN2"/>
<proteinExistence type="predicted"/>
<accession>A0A0A9KSN2</accession>
<name>A0A0A9KSN2_ARUDO</name>
<sequence length="17" mass="1694">MVLIVGGCEVTGFRVGG</sequence>
<dbReference type="EMBL" id="GBRH01269497">
    <property type="protein sequence ID" value="JAD28398.1"/>
    <property type="molecule type" value="Transcribed_RNA"/>
</dbReference>
<protein>
    <submittedName>
        <fullName evidence="1">Uncharacterized protein</fullName>
    </submittedName>
</protein>